<evidence type="ECO:0000256" key="6">
    <source>
        <dbReference type="ARBA" id="ARBA00023136"/>
    </source>
</evidence>
<dbReference type="GO" id="GO:0015086">
    <property type="term" value="F:cadmium ion transmembrane transporter activity"/>
    <property type="evidence" value="ECO:0007669"/>
    <property type="project" value="TreeGrafter"/>
</dbReference>
<keyword evidence="10" id="KW-1185">Reference proteome</keyword>
<dbReference type="Proteomes" id="UP000243819">
    <property type="component" value="Unassembled WGS sequence"/>
</dbReference>
<evidence type="ECO:0000313" key="10">
    <source>
        <dbReference type="Proteomes" id="UP000243819"/>
    </source>
</evidence>
<evidence type="ECO:0000256" key="2">
    <source>
        <dbReference type="ARBA" id="ARBA00008114"/>
    </source>
</evidence>
<dbReference type="RefSeq" id="WP_177159778.1">
    <property type="nucleotide sequence ID" value="NZ_FOIF01000055.1"/>
</dbReference>
<keyword evidence="3" id="KW-0813">Transport</keyword>
<evidence type="ECO:0000259" key="8">
    <source>
        <dbReference type="Pfam" id="PF01545"/>
    </source>
</evidence>
<feature type="domain" description="Cation efflux protein transmembrane" evidence="8">
    <location>
        <begin position="8"/>
        <end position="110"/>
    </location>
</feature>
<dbReference type="Pfam" id="PF01545">
    <property type="entry name" value="Cation_efflux"/>
    <property type="match status" value="1"/>
</dbReference>
<dbReference type="Gene3D" id="1.20.1510.10">
    <property type="entry name" value="Cation efflux protein transmembrane domain"/>
    <property type="match status" value="1"/>
</dbReference>
<dbReference type="GO" id="GO:0005886">
    <property type="term" value="C:plasma membrane"/>
    <property type="evidence" value="ECO:0007669"/>
    <property type="project" value="TreeGrafter"/>
</dbReference>
<feature type="transmembrane region" description="Helical" evidence="7">
    <location>
        <begin position="7"/>
        <end position="31"/>
    </location>
</feature>
<dbReference type="InterPro" id="IPR050291">
    <property type="entry name" value="CDF_Transporter"/>
</dbReference>
<feature type="transmembrane region" description="Helical" evidence="7">
    <location>
        <begin position="77"/>
        <end position="96"/>
    </location>
</feature>
<evidence type="ECO:0000256" key="1">
    <source>
        <dbReference type="ARBA" id="ARBA00004141"/>
    </source>
</evidence>
<protein>
    <submittedName>
        <fullName evidence="9">Cation diffusion facilitator family transporter</fullName>
    </submittedName>
</protein>
<sequence>MNKFKAALLAISVSIFLVVLKLVIGVITNSISIISDALHSFMDVLASTITLAAMYFAGKPPDKCHNYGHGRYEDLAAVLQSILILIFSVTIIYQSFSRIYNQNFLNETIPGIIVMSRLLTLLKTIKILIKLFISQHSLSYVYSDWV</sequence>
<dbReference type="InterPro" id="IPR002524">
    <property type="entry name" value="Cation_efflux"/>
</dbReference>
<dbReference type="SUPFAM" id="SSF161111">
    <property type="entry name" value="Cation efflux protein transmembrane domain-like"/>
    <property type="match status" value="1"/>
</dbReference>
<dbReference type="InterPro" id="IPR058533">
    <property type="entry name" value="Cation_efflux_TM"/>
</dbReference>
<name>A0A1I0C1I3_9FIRM</name>
<evidence type="ECO:0000313" key="9">
    <source>
        <dbReference type="EMBL" id="SET13222.1"/>
    </source>
</evidence>
<evidence type="ECO:0000256" key="4">
    <source>
        <dbReference type="ARBA" id="ARBA00022692"/>
    </source>
</evidence>
<keyword evidence="4 7" id="KW-0812">Transmembrane</keyword>
<dbReference type="STRING" id="1120990.SAMN03080614_10551"/>
<dbReference type="AlphaFoldDB" id="A0A1I0C1I3"/>
<evidence type="ECO:0000256" key="5">
    <source>
        <dbReference type="ARBA" id="ARBA00022989"/>
    </source>
</evidence>
<dbReference type="PANTHER" id="PTHR43840:SF15">
    <property type="entry name" value="MITOCHONDRIAL METAL TRANSPORTER 1-RELATED"/>
    <property type="match status" value="1"/>
</dbReference>
<dbReference type="GO" id="GO:0006882">
    <property type="term" value="P:intracellular zinc ion homeostasis"/>
    <property type="evidence" value="ECO:0007669"/>
    <property type="project" value="TreeGrafter"/>
</dbReference>
<proteinExistence type="inferred from homology"/>
<dbReference type="GO" id="GO:0015341">
    <property type="term" value="F:zinc efflux antiporter activity"/>
    <property type="evidence" value="ECO:0007669"/>
    <property type="project" value="TreeGrafter"/>
</dbReference>
<dbReference type="InterPro" id="IPR027469">
    <property type="entry name" value="Cation_efflux_TMD_sf"/>
</dbReference>
<keyword evidence="6 7" id="KW-0472">Membrane</keyword>
<dbReference type="PANTHER" id="PTHR43840">
    <property type="entry name" value="MITOCHONDRIAL METAL TRANSPORTER 1-RELATED"/>
    <property type="match status" value="1"/>
</dbReference>
<accession>A0A1I0C1I3</accession>
<reference evidence="10" key="1">
    <citation type="submission" date="2016-10" db="EMBL/GenBank/DDBJ databases">
        <authorList>
            <person name="Varghese N."/>
            <person name="Submissions S."/>
        </authorList>
    </citation>
    <scope>NUCLEOTIDE SEQUENCE [LARGE SCALE GENOMIC DNA]</scope>
    <source>
        <strain evidence="10">DSM 13577</strain>
    </source>
</reference>
<organism evidence="9 10">
    <name type="scientific">Anaerobranca gottschalkii DSM 13577</name>
    <dbReference type="NCBI Taxonomy" id="1120990"/>
    <lineage>
        <taxon>Bacteria</taxon>
        <taxon>Bacillati</taxon>
        <taxon>Bacillota</taxon>
        <taxon>Clostridia</taxon>
        <taxon>Eubacteriales</taxon>
        <taxon>Proteinivoracaceae</taxon>
        <taxon>Anaerobranca</taxon>
    </lineage>
</organism>
<evidence type="ECO:0000256" key="3">
    <source>
        <dbReference type="ARBA" id="ARBA00022448"/>
    </source>
</evidence>
<evidence type="ECO:0000256" key="7">
    <source>
        <dbReference type="SAM" id="Phobius"/>
    </source>
</evidence>
<dbReference type="NCBIfam" id="TIGR01297">
    <property type="entry name" value="CDF"/>
    <property type="match status" value="1"/>
</dbReference>
<comment type="similarity">
    <text evidence="2">Belongs to the cation diffusion facilitator (CDF) transporter (TC 2.A.4) family.</text>
</comment>
<keyword evidence="5 7" id="KW-1133">Transmembrane helix</keyword>
<dbReference type="EMBL" id="FOIF01000055">
    <property type="protein sequence ID" value="SET13222.1"/>
    <property type="molecule type" value="Genomic_DNA"/>
</dbReference>
<dbReference type="GO" id="GO:0015093">
    <property type="term" value="F:ferrous iron transmembrane transporter activity"/>
    <property type="evidence" value="ECO:0007669"/>
    <property type="project" value="TreeGrafter"/>
</dbReference>
<gene>
    <name evidence="9" type="ORF">SAMN03080614_10551</name>
</gene>
<comment type="subcellular location">
    <subcellularLocation>
        <location evidence="1">Membrane</location>
        <topology evidence="1">Multi-pass membrane protein</topology>
    </subcellularLocation>
</comment>